<accession>A0A317XE09</accession>
<dbReference type="OrthoDB" id="428177at2759"/>
<dbReference type="EMBL" id="KZ819254">
    <property type="protein sequence ID" value="PWY96846.1"/>
    <property type="molecule type" value="Genomic_DNA"/>
</dbReference>
<dbReference type="PANTHER" id="PTHR40079">
    <property type="entry name" value="MANNAN ENDO-1,4-BETA-MANNOSIDASE E-RELATED"/>
    <property type="match status" value="1"/>
</dbReference>
<dbReference type="InParanoid" id="A0A317XE09"/>
<dbReference type="Proteomes" id="UP000246740">
    <property type="component" value="Unassembled WGS sequence"/>
</dbReference>
<sequence length="424" mass="47310">MASNVNLEPGLGSARGSGPGSEFGTVVPLAVNGISIGMYPDEGDAGGRKTYLSELNLSLQHSFDIGSHSHLEDDHRAVQVAIATVGWYAQTYPGEVFRGSQLLPLVSDLKKEFIRLDGKVRFVYEASVMPFQSWSGYTHRDSRKASEIARVMQTILDHSRISSHDHNLHQSDAEDADANANADGADFCISEIRLRFGHEVNYYIKSGLYPPPTRHDDAGYDFRTAFEVVAASIRGLPSTYSSKIKMVYCPNIASSNDPGLALREYELFLPPLEIVDLIGIDYYCPALGCLSPKDLVSKLKPFHDKYTEPSQGRYFILGETGLHFHHTLQTKLEWLHTITSSTVTAALPHLISVSWFNYQKDRDYRILHVDKHESHLNHPLVSLIRHAQTRTRPGHKHNAQHATSETPAQKVKGFLHTLLNKRGS</sequence>
<dbReference type="InterPro" id="IPR000805">
    <property type="entry name" value="Glyco_hydro_26"/>
</dbReference>
<dbReference type="InterPro" id="IPR017853">
    <property type="entry name" value="GH"/>
</dbReference>
<dbReference type="GO" id="GO:0016985">
    <property type="term" value="F:mannan endo-1,4-beta-mannosidase activity"/>
    <property type="evidence" value="ECO:0007669"/>
    <property type="project" value="InterPro"/>
</dbReference>
<protein>
    <submittedName>
        <fullName evidence="2">Uncharacterized protein</fullName>
    </submittedName>
</protein>
<name>A0A317XE09_9BASI</name>
<gene>
    <name evidence="2" type="ORF">BCV70DRAFT_203388</name>
</gene>
<dbReference type="Gene3D" id="3.20.20.80">
    <property type="entry name" value="Glycosidases"/>
    <property type="match status" value="1"/>
</dbReference>
<reference evidence="2 3" key="1">
    <citation type="journal article" date="2018" name="Mol. Biol. Evol.">
        <title>Broad Genomic Sampling Reveals a Smut Pathogenic Ancestry of the Fungal Clade Ustilaginomycotina.</title>
        <authorList>
            <person name="Kijpornyongpan T."/>
            <person name="Mondo S.J."/>
            <person name="Barry K."/>
            <person name="Sandor L."/>
            <person name="Lee J."/>
            <person name="Lipzen A."/>
            <person name="Pangilinan J."/>
            <person name="LaButti K."/>
            <person name="Hainaut M."/>
            <person name="Henrissat B."/>
            <person name="Grigoriev I.V."/>
            <person name="Spatafora J.W."/>
            <person name="Aime M.C."/>
        </authorList>
    </citation>
    <scope>NUCLEOTIDE SEQUENCE [LARGE SCALE GENOMIC DNA]</scope>
    <source>
        <strain evidence="2 3">MCA 3645</strain>
    </source>
</reference>
<proteinExistence type="predicted"/>
<evidence type="ECO:0000313" key="2">
    <source>
        <dbReference type="EMBL" id="PWY96846.1"/>
    </source>
</evidence>
<evidence type="ECO:0000313" key="3">
    <source>
        <dbReference type="Proteomes" id="UP000246740"/>
    </source>
</evidence>
<dbReference type="GO" id="GO:0006080">
    <property type="term" value="P:substituted mannan metabolic process"/>
    <property type="evidence" value="ECO:0007669"/>
    <property type="project" value="InterPro"/>
</dbReference>
<dbReference type="AlphaFoldDB" id="A0A317XE09"/>
<keyword evidence="3" id="KW-1185">Reference proteome</keyword>
<feature type="region of interest" description="Disordered" evidence="1">
    <location>
        <begin position="1"/>
        <end position="20"/>
    </location>
</feature>
<organism evidence="2 3">
    <name type="scientific">Testicularia cyperi</name>
    <dbReference type="NCBI Taxonomy" id="1882483"/>
    <lineage>
        <taxon>Eukaryota</taxon>
        <taxon>Fungi</taxon>
        <taxon>Dikarya</taxon>
        <taxon>Basidiomycota</taxon>
        <taxon>Ustilaginomycotina</taxon>
        <taxon>Ustilaginomycetes</taxon>
        <taxon>Ustilaginales</taxon>
        <taxon>Anthracoideaceae</taxon>
        <taxon>Testicularia</taxon>
    </lineage>
</organism>
<dbReference type="PANTHER" id="PTHR40079:SF6">
    <property type="entry name" value="GH26 DOMAIN-CONTAINING PROTEIN"/>
    <property type="match status" value="1"/>
</dbReference>
<evidence type="ECO:0000256" key="1">
    <source>
        <dbReference type="SAM" id="MobiDB-lite"/>
    </source>
</evidence>
<dbReference type="SUPFAM" id="SSF51445">
    <property type="entry name" value="(Trans)glycosidases"/>
    <property type="match status" value="1"/>
</dbReference>